<name>A0A1N6DF40_9GAMM</name>
<sequence length="80" mass="9024">MDVIYGLIPFVLVFGFIAVVVFIWMAKKGQFDDLDRAANQIFLDDDDFEPGQGGRRDQQRIADDASDKGRDGHGMEEEKS</sequence>
<dbReference type="PANTHER" id="PTHR41532:SF1">
    <property type="entry name" value="FIXS PROTEIN"/>
    <property type="match status" value="1"/>
</dbReference>
<reference evidence="3 4" key="1">
    <citation type="submission" date="2016-11" db="EMBL/GenBank/DDBJ databases">
        <authorList>
            <person name="Jaros S."/>
            <person name="Januszkiewicz K."/>
            <person name="Wedrychowicz H."/>
        </authorList>
    </citation>
    <scope>NUCLEOTIDE SEQUENCE [LARGE SCALE GENOMIC DNA]</scope>
    <source>
        <strain evidence="3 4">DSM 17737</strain>
    </source>
</reference>
<gene>
    <name evidence="3" type="ORF">SAMN05443662_0094</name>
</gene>
<keyword evidence="4" id="KW-1185">Reference proteome</keyword>
<dbReference type="RefSeq" id="WP_074200445.1">
    <property type="nucleotide sequence ID" value="NZ_FSRE01000001.1"/>
</dbReference>
<proteinExistence type="predicted"/>
<dbReference type="EMBL" id="FSRE01000001">
    <property type="protein sequence ID" value="SIN69366.1"/>
    <property type="molecule type" value="Genomic_DNA"/>
</dbReference>
<dbReference type="Pfam" id="PF03597">
    <property type="entry name" value="FixS"/>
    <property type="match status" value="1"/>
</dbReference>
<accession>A0A1N6DF40</accession>
<protein>
    <submittedName>
        <fullName evidence="3">Cytochrome oxidase maturation protein, cbb3-type</fullName>
    </submittedName>
</protein>
<organism evidence="3 4">
    <name type="scientific">Sulfurivirga caldicuralii</name>
    <dbReference type="NCBI Taxonomy" id="364032"/>
    <lineage>
        <taxon>Bacteria</taxon>
        <taxon>Pseudomonadati</taxon>
        <taxon>Pseudomonadota</taxon>
        <taxon>Gammaproteobacteria</taxon>
        <taxon>Thiotrichales</taxon>
        <taxon>Piscirickettsiaceae</taxon>
        <taxon>Sulfurivirga</taxon>
    </lineage>
</organism>
<dbReference type="PANTHER" id="PTHR41532">
    <property type="entry name" value="FIXS PROTEIN"/>
    <property type="match status" value="1"/>
</dbReference>
<feature type="compositionally biased region" description="Basic and acidic residues" evidence="1">
    <location>
        <begin position="54"/>
        <end position="80"/>
    </location>
</feature>
<feature type="region of interest" description="Disordered" evidence="1">
    <location>
        <begin position="45"/>
        <end position="80"/>
    </location>
</feature>
<dbReference type="OrthoDB" id="9802763at2"/>
<keyword evidence="2" id="KW-0812">Transmembrane</keyword>
<evidence type="ECO:0000313" key="4">
    <source>
        <dbReference type="Proteomes" id="UP000198461"/>
    </source>
</evidence>
<dbReference type="AlphaFoldDB" id="A0A1N6DF40"/>
<evidence type="ECO:0000313" key="3">
    <source>
        <dbReference type="EMBL" id="SIN69366.1"/>
    </source>
</evidence>
<dbReference type="Proteomes" id="UP000198461">
    <property type="component" value="Unassembled WGS sequence"/>
</dbReference>
<keyword evidence="2" id="KW-0472">Membrane</keyword>
<feature type="transmembrane region" description="Helical" evidence="2">
    <location>
        <begin position="6"/>
        <end position="26"/>
    </location>
</feature>
<dbReference type="InterPro" id="IPR004714">
    <property type="entry name" value="Cyt_oxidase_maturation_cbb3"/>
</dbReference>
<evidence type="ECO:0000256" key="1">
    <source>
        <dbReference type="SAM" id="MobiDB-lite"/>
    </source>
</evidence>
<keyword evidence="2" id="KW-1133">Transmembrane helix</keyword>
<dbReference type="NCBIfam" id="TIGR00847">
    <property type="entry name" value="ccoS"/>
    <property type="match status" value="1"/>
</dbReference>
<evidence type="ECO:0000256" key="2">
    <source>
        <dbReference type="SAM" id="Phobius"/>
    </source>
</evidence>
<dbReference type="STRING" id="364032.SAMN05443662_0094"/>